<protein>
    <submittedName>
        <fullName evidence="2">Ribonuclease Z</fullName>
    </submittedName>
</protein>
<reference evidence="2 3" key="1">
    <citation type="submission" date="2019-08" db="EMBL/GenBank/DDBJ databases">
        <title>Bradymonadales sp. TMQ4.</title>
        <authorList>
            <person name="Liang Q."/>
        </authorList>
    </citation>
    <scope>NUCLEOTIDE SEQUENCE [LARGE SCALE GENOMIC DNA]</scope>
    <source>
        <strain evidence="2 3">TMQ4</strain>
    </source>
</reference>
<dbReference type="GO" id="GO:0046872">
    <property type="term" value="F:metal ion binding"/>
    <property type="evidence" value="ECO:0007669"/>
    <property type="project" value="UniProtKB-KW"/>
</dbReference>
<evidence type="ECO:0000313" key="3">
    <source>
        <dbReference type="Proteomes" id="UP000321412"/>
    </source>
</evidence>
<dbReference type="AlphaFoldDB" id="A0A5C6X5R0"/>
<dbReference type="InterPro" id="IPR036866">
    <property type="entry name" value="RibonucZ/Hydroxyglut_hydro"/>
</dbReference>
<dbReference type="Proteomes" id="UP000321412">
    <property type="component" value="Unassembled WGS sequence"/>
</dbReference>
<dbReference type="EMBL" id="VOSM01000008">
    <property type="protein sequence ID" value="TXD35606.1"/>
    <property type="molecule type" value="Genomic_DNA"/>
</dbReference>
<dbReference type="Gene3D" id="3.60.15.10">
    <property type="entry name" value="Ribonuclease Z/Hydroxyacylglutathione hydrolase-like"/>
    <property type="match status" value="1"/>
</dbReference>
<dbReference type="Pfam" id="PF23023">
    <property type="entry name" value="Anti-Pycsar_Apyc1"/>
    <property type="match status" value="1"/>
</dbReference>
<dbReference type="InterPro" id="IPR001279">
    <property type="entry name" value="Metallo-B-lactamas"/>
</dbReference>
<evidence type="ECO:0000313" key="2">
    <source>
        <dbReference type="EMBL" id="TXD35606.1"/>
    </source>
</evidence>
<dbReference type="OrthoDB" id="9803916at2"/>
<comment type="caution">
    <text evidence="2">The sequence shown here is derived from an EMBL/GenBank/DDBJ whole genome shotgun (WGS) entry which is preliminary data.</text>
</comment>
<dbReference type="GO" id="GO:0016787">
    <property type="term" value="F:hydrolase activity"/>
    <property type="evidence" value="ECO:0007669"/>
    <property type="project" value="UniProtKB-KW"/>
</dbReference>
<proteinExistence type="predicted"/>
<name>A0A5C6X5R0_9DELT</name>
<organism evidence="2 3">
    <name type="scientific">Lujinxingia vulgaris</name>
    <dbReference type="NCBI Taxonomy" id="2600176"/>
    <lineage>
        <taxon>Bacteria</taxon>
        <taxon>Deltaproteobacteria</taxon>
        <taxon>Bradymonadales</taxon>
        <taxon>Lujinxingiaceae</taxon>
        <taxon>Lujinxingia</taxon>
    </lineage>
</organism>
<feature type="domain" description="Metallo-beta-lactamase" evidence="1">
    <location>
        <begin position="19"/>
        <end position="229"/>
    </location>
</feature>
<dbReference type="RefSeq" id="WP_146982347.1">
    <property type="nucleotide sequence ID" value="NZ_VOSM01000008.1"/>
</dbReference>
<accession>A0A5C6X5R0</accession>
<gene>
    <name evidence="2" type="ORF">FRC98_15470</name>
</gene>
<dbReference type="SUPFAM" id="SSF56281">
    <property type="entry name" value="Metallo-hydrolase/oxidoreductase"/>
    <property type="match status" value="1"/>
</dbReference>
<keyword evidence="3" id="KW-1185">Reference proteome</keyword>
<dbReference type="SMART" id="SM00849">
    <property type="entry name" value="Lactamase_B"/>
    <property type="match status" value="1"/>
</dbReference>
<sequence length="254" mass="28234">MAFELCINGVGDAFSTRHFGTNFLVRRGDFVLAVDCPDLYRRALAENAFAPLASAEGEYLDVDSISAMILTHLHGDHVNGLEMVAAYRRFVRGGVLPLHASEAVLKDLWDRRLAVSLGVMWDGTQYIHYGPETYFDLRELAADASSAVGPFEVETRRTIHHLPTTALRISDGDVTLGYSCDTAFDEGLNDWLKDCDLILHETSLGPAHTPLYKLMELPAEVREKMLVVHYPDDLVGLEIEELTFARQGQVIQVG</sequence>
<evidence type="ECO:0000259" key="1">
    <source>
        <dbReference type="SMART" id="SM00849"/>
    </source>
</evidence>